<protein>
    <submittedName>
        <fullName evidence="2">Uncharacterized protein</fullName>
    </submittedName>
</protein>
<dbReference type="STRING" id="76114.ebA6437"/>
<evidence type="ECO:0000313" key="2">
    <source>
        <dbReference type="EMBL" id="CAI09805.1"/>
    </source>
</evidence>
<dbReference type="EMBL" id="CR555306">
    <property type="protein sequence ID" value="CAI09805.1"/>
    <property type="molecule type" value="Genomic_DNA"/>
</dbReference>
<feature type="region of interest" description="Disordered" evidence="1">
    <location>
        <begin position="1"/>
        <end position="29"/>
    </location>
</feature>
<dbReference type="HOGENOM" id="CLU_2491058_0_0_4"/>
<evidence type="ECO:0000256" key="1">
    <source>
        <dbReference type="SAM" id="MobiDB-lite"/>
    </source>
</evidence>
<dbReference type="Proteomes" id="UP000006552">
    <property type="component" value="Chromosome"/>
</dbReference>
<name>Q5NYQ9_AROAE</name>
<keyword evidence="3" id="KW-1185">Reference proteome</keyword>
<gene>
    <name evidence="2" type="ORF">ebA6437</name>
</gene>
<dbReference type="AlphaFoldDB" id="Q5NYQ9"/>
<evidence type="ECO:0000313" key="3">
    <source>
        <dbReference type="Proteomes" id="UP000006552"/>
    </source>
</evidence>
<accession>Q5NYQ9</accession>
<organism evidence="2 3">
    <name type="scientific">Aromatoleum aromaticum (strain DSM 19018 / LMG 30748 / EbN1)</name>
    <name type="common">Azoarcus sp. (strain EbN1)</name>
    <dbReference type="NCBI Taxonomy" id="76114"/>
    <lineage>
        <taxon>Bacteria</taxon>
        <taxon>Pseudomonadati</taxon>
        <taxon>Pseudomonadota</taxon>
        <taxon>Betaproteobacteria</taxon>
        <taxon>Rhodocyclales</taxon>
        <taxon>Rhodocyclaceae</taxon>
        <taxon>Aromatoleum</taxon>
    </lineage>
</organism>
<sequence>MATMIGADPASCQQVRRAPLRSGNSLQRSNRQRCYGAVTPAAGAAGRWFSQSLARHGLSPISLFMVRLLHMFKRGGRRSRPSDREP</sequence>
<reference evidence="2 3" key="1">
    <citation type="journal article" date="2005" name="Arch. Microbiol.">
        <title>The genome sequence of an anaerobic aromatic-degrading denitrifying bacterium, strain EbN1.</title>
        <authorList>
            <person name="Rabus R."/>
            <person name="Kube M."/>
            <person name="Heider J."/>
            <person name="Beck A."/>
            <person name="Heitmann K."/>
            <person name="Widdel F."/>
            <person name="Reinhardt R."/>
        </authorList>
    </citation>
    <scope>NUCLEOTIDE SEQUENCE [LARGE SCALE GENOMIC DNA]</scope>
    <source>
        <strain evidence="2 3">EbN1</strain>
    </source>
</reference>
<proteinExistence type="predicted"/>
<dbReference type="KEGG" id="eba:ebA6437"/>